<dbReference type="InterPro" id="IPR038566">
    <property type="entry name" value="Mediator_Med6_sf"/>
</dbReference>
<name>A0A137P8V3_CONC2</name>
<evidence type="ECO:0000256" key="8">
    <source>
        <dbReference type="RuleBase" id="RU364143"/>
    </source>
</evidence>
<dbReference type="PANTHER" id="PTHR13104">
    <property type="entry name" value="MED-6-RELATED"/>
    <property type="match status" value="1"/>
</dbReference>
<comment type="subcellular location">
    <subcellularLocation>
        <location evidence="1 8">Nucleus</location>
    </subcellularLocation>
</comment>
<evidence type="ECO:0000256" key="2">
    <source>
        <dbReference type="ARBA" id="ARBA00007526"/>
    </source>
</evidence>
<gene>
    <name evidence="8" type="primary">MED6</name>
    <name evidence="10" type="ORF">CONCODRAFT_149255</name>
</gene>
<dbReference type="OrthoDB" id="344220at2759"/>
<evidence type="ECO:0000256" key="7">
    <source>
        <dbReference type="ARBA" id="ARBA00031259"/>
    </source>
</evidence>
<keyword evidence="6 8" id="KW-0539">Nucleus</keyword>
<protein>
    <recommendedName>
        <fullName evidence="3 8">Mediator of RNA polymerase II transcription subunit 6</fullName>
    </recommendedName>
    <alternativeName>
        <fullName evidence="7 8">Mediator complex subunit 6</fullName>
    </alternativeName>
</protein>
<organism evidence="10 11">
    <name type="scientific">Conidiobolus coronatus (strain ATCC 28846 / CBS 209.66 / NRRL 28638)</name>
    <name type="common">Delacroixia coronata</name>
    <dbReference type="NCBI Taxonomy" id="796925"/>
    <lineage>
        <taxon>Eukaryota</taxon>
        <taxon>Fungi</taxon>
        <taxon>Fungi incertae sedis</taxon>
        <taxon>Zoopagomycota</taxon>
        <taxon>Entomophthoromycotina</taxon>
        <taxon>Entomophthoromycetes</taxon>
        <taxon>Entomophthorales</taxon>
        <taxon>Ancylistaceae</taxon>
        <taxon>Conidiobolus</taxon>
    </lineage>
</organism>
<dbReference type="GO" id="GO:0003712">
    <property type="term" value="F:transcription coregulator activity"/>
    <property type="evidence" value="ECO:0007669"/>
    <property type="project" value="InterPro"/>
</dbReference>
<dbReference type="GO" id="GO:0016592">
    <property type="term" value="C:mediator complex"/>
    <property type="evidence" value="ECO:0007669"/>
    <property type="project" value="InterPro"/>
</dbReference>
<evidence type="ECO:0000256" key="5">
    <source>
        <dbReference type="ARBA" id="ARBA00023163"/>
    </source>
</evidence>
<sequence>MSETELLNIEWRLPEWIMHNGGVLTFENVMDYFSLSPFWDPNSNNAVIKMQTTNNSIDQANMDLTKMTGIEFVILKHDILELEGSSLFVIQKQRRSSPDDVVPIALYYVLNGNIYQCPDLYSVLANRTMTSLYHLMSAFKESSQAVNFLPFRGYRWNNDPQFSGENKNTKLNNQQIQNYRNCAGKAFFKAMSLPTEPTPKPKPKQVSQTEAGKEGNENDQTEQKSGATAAVKKELNDEEKPSPKPKRKKTGDGTRAKRKKSQADQTQQP</sequence>
<dbReference type="Pfam" id="PF04934">
    <property type="entry name" value="Med6"/>
    <property type="match status" value="1"/>
</dbReference>
<keyword evidence="8" id="KW-0010">Activator</keyword>
<dbReference type="STRING" id="796925.A0A137P8V3"/>
<dbReference type="Gene3D" id="3.10.450.580">
    <property type="entry name" value="Mediator complex, subunit Med6"/>
    <property type="match status" value="1"/>
</dbReference>
<dbReference type="Proteomes" id="UP000070444">
    <property type="component" value="Unassembled WGS sequence"/>
</dbReference>
<accession>A0A137P8V3</accession>
<evidence type="ECO:0000256" key="1">
    <source>
        <dbReference type="ARBA" id="ARBA00004123"/>
    </source>
</evidence>
<evidence type="ECO:0000256" key="3">
    <source>
        <dbReference type="ARBA" id="ARBA00020634"/>
    </source>
</evidence>
<reference evidence="10 11" key="1">
    <citation type="journal article" date="2015" name="Genome Biol. Evol.">
        <title>Phylogenomic analyses indicate that early fungi evolved digesting cell walls of algal ancestors of land plants.</title>
        <authorList>
            <person name="Chang Y."/>
            <person name="Wang S."/>
            <person name="Sekimoto S."/>
            <person name="Aerts A.L."/>
            <person name="Choi C."/>
            <person name="Clum A."/>
            <person name="LaButti K.M."/>
            <person name="Lindquist E.A."/>
            <person name="Yee Ngan C."/>
            <person name="Ohm R.A."/>
            <person name="Salamov A.A."/>
            <person name="Grigoriev I.V."/>
            <person name="Spatafora J.W."/>
            <person name="Berbee M.L."/>
        </authorList>
    </citation>
    <scope>NUCLEOTIDE SEQUENCE [LARGE SCALE GENOMIC DNA]</scope>
    <source>
        <strain evidence="10 11">NRRL 28638</strain>
    </source>
</reference>
<evidence type="ECO:0000256" key="6">
    <source>
        <dbReference type="ARBA" id="ARBA00023242"/>
    </source>
</evidence>
<feature type="region of interest" description="Disordered" evidence="9">
    <location>
        <begin position="192"/>
        <end position="269"/>
    </location>
</feature>
<dbReference type="OMA" id="LANRTMT"/>
<dbReference type="AlphaFoldDB" id="A0A137P8V3"/>
<dbReference type="EMBL" id="KQ964476">
    <property type="protein sequence ID" value="KXN71361.1"/>
    <property type="molecule type" value="Genomic_DNA"/>
</dbReference>
<comment type="similarity">
    <text evidence="2 8">Belongs to the Mediator complex subunit 6 family.</text>
</comment>
<dbReference type="InterPro" id="IPR007018">
    <property type="entry name" value="Mediator_Med6"/>
</dbReference>
<keyword evidence="11" id="KW-1185">Reference proteome</keyword>
<comment type="subunit">
    <text evidence="8">Component of the Mediator complex.</text>
</comment>
<evidence type="ECO:0000313" key="11">
    <source>
        <dbReference type="Proteomes" id="UP000070444"/>
    </source>
</evidence>
<evidence type="ECO:0000256" key="9">
    <source>
        <dbReference type="SAM" id="MobiDB-lite"/>
    </source>
</evidence>
<evidence type="ECO:0000256" key="4">
    <source>
        <dbReference type="ARBA" id="ARBA00023015"/>
    </source>
</evidence>
<comment type="function">
    <text evidence="8">Component of the Mediator complex, a coactivator involved in the regulated transcription of nearly all RNA polymerase II-dependent genes. Mediator functions as a bridge to convey information from gene-specific regulatory proteins to the basal RNA polymerase II transcription machinery. Mediator is recruited to promoters by direct interactions with regulatory proteins and serves as a scaffold for the assembly of a functional preinitiation complex with RNA polymerase II and the general transcription factors.</text>
</comment>
<keyword evidence="4 8" id="KW-0805">Transcription regulation</keyword>
<evidence type="ECO:0000313" key="10">
    <source>
        <dbReference type="EMBL" id="KXN71361.1"/>
    </source>
</evidence>
<keyword evidence="5 8" id="KW-0804">Transcription</keyword>
<dbReference type="GO" id="GO:0006357">
    <property type="term" value="P:regulation of transcription by RNA polymerase II"/>
    <property type="evidence" value="ECO:0007669"/>
    <property type="project" value="InterPro"/>
</dbReference>
<feature type="compositionally biased region" description="Basic and acidic residues" evidence="9">
    <location>
        <begin position="231"/>
        <end position="242"/>
    </location>
</feature>
<proteinExistence type="inferred from homology"/>